<feature type="transmembrane region" description="Helical" evidence="8">
    <location>
        <begin position="67"/>
        <end position="92"/>
    </location>
</feature>
<dbReference type="OrthoDB" id="5969463at2759"/>
<evidence type="ECO:0000256" key="5">
    <source>
        <dbReference type="ARBA" id="ARBA00023136"/>
    </source>
</evidence>
<keyword evidence="2 8" id="KW-0812">Transmembrane</keyword>
<reference evidence="10" key="1">
    <citation type="submission" date="2021-04" db="EMBL/GenBank/DDBJ databases">
        <authorList>
            <consortium name="Molecular Ecology Group"/>
        </authorList>
    </citation>
    <scope>NUCLEOTIDE SEQUENCE</scope>
</reference>
<dbReference type="EMBL" id="CAJHNH020000622">
    <property type="protein sequence ID" value="CAG5118873.1"/>
    <property type="molecule type" value="Genomic_DNA"/>
</dbReference>
<dbReference type="SUPFAM" id="SSF81321">
    <property type="entry name" value="Family A G protein-coupled receptor-like"/>
    <property type="match status" value="2"/>
</dbReference>
<evidence type="ECO:0000256" key="6">
    <source>
        <dbReference type="ARBA" id="ARBA00023170"/>
    </source>
</evidence>
<keyword evidence="7" id="KW-0807">Transducer</keyword>
<keyword evidence="6" id="KW-0675">Receptor</keyword>
<keyword evidence="3 8" id="KW-1133">Transmembrane helix</keyword>
<dbReference type="Proteomes" id="UP000678393">
    <property type="component" value="Unassembled WGS sequence"/>
</dbReference>
<proteinExistence type="predicted"/>
<dbReference type="Pfam" id="PF00001">
    <property type="entry name" value="7tm_1"/>
    <property type="match status" value="1"/>
</dbReference>
<evidence type="ECO:0000313" key="11">
    <source>
        <dbReference type="Proteomes" id="UP000678393"/>
    </source>
</evidence>
<dbReference type="CDD" id="cd00637">
    <property type="entry name" value="7tm_classA_rhodopsin-like"/>
    <property type="match status" value="1"/>
</dbReference>
<name>A0A8S3YPZ6_9EUPU</name>
<organism evidence="10 11">
    <name type="scientific">Candidula unifasciata</name>
    <dbReference type="NCBI Taxonomy" id="100452"/>
    <lineage>
        <taxon>Eukaryota</taxon>
        <taxon>Metazoa</taxon>
        <taxon>Spiralia</taxon>
        <taxon>Lophotrochozoa</taxon>
        <taxon>Mollusca</taxon>
        <taxon>Gastropoda</taxon>
        <taxon>Heterobranchia</taxon>
        <taxon>Euthyneura</taxon>
        <taxon>Panpulmonata</taxon>
        <taxon>Eupulmonata</taxon>
        <taxon>Stylommatophora</taxon>
        <taxon>Helicina</taxon>
        <taxon>Helicoidea</taxon>
        <taxon>Geomitridae</taxon>
        <taxon>Candidula</taxon>
    </lineage>
</organism>
<dbReference type="PANTHER" id="PTHR45695">
    <property type="entry name" value="LEUCOKININ RECEPTOR-RELATED"/>
    <property type="match status" value="1"/>
</dbReference>
<keyword evidence="11" id="KW-1185">Reference proteome</keyword>
<comment type="subcellular location">
    <subcellularLocation>
        <location evidence="1">Membrane</location>
        <topology evidence="1">Multi-pass membrane protein</topology>
    </subcellularLocation>
</comment>
<accession>A0A8S3YPZ6</accession>
<dbReference type="Gene3D" id="1.20.1070.10">
    <property type="entry name" value="Rhodopsin 7-helix transmembrane proteins"/>
    <property type="match status" value="2"/>
</dbReference>
<feature type="domain" description="G-protein coupled receptors family 1 profile" evidence="9">
    <location>
        <begin position="47"/>
        <end position="116"/>
    </location>
</feature>
<keyword evidence="5 8" id="KW-0472">Membrane</keyword>
<feature type="transmembrane region" description="Helical" evidence="8">
    <location>
        <begin position="31"/>
        <end position="55"/>
    </location>
</feature>
<evidence type="ECO:0000256" key="4">
    <source>
        <dbReference type="ARBA" id="ARBA00023040"/>
    </source>
</evidence>
<dbReference type="InterPro" id="IPR000276">
    <property type="entry name" value="GPCR_Rhodpsn"/>
</dbReference>
<dbReference type="AlphaFoldDB" id="A0A8S3YPZ6"/>
<dbReference type="PANTHER" id="PTHR45695:SF9">
    <property type="entry name" value="LEUCOKININ RECEPTOR"/>
    <property type="match status" value="1"/>
</dbReference>
<comment type="caution">
    <text evidence="10">The sequence shown here is derived from an EMBL/GenBank/DDBJ whole genome shotgun (WGS) entry which is preliminary data.</text>
</comment>
<dbReference type="GO" id="GO:0004930">
    <property type="term" value="F:G protein-coupled receptor activity"/>
    <property type="evidence" value="ECO:0007669"/>
    <property type="project" value="UniProtKB-KW"/>
</dbReference>
<evidence type="ECO:0000259" key="9">
    <source>
        <dbReference type="PROSITE" id="PS50262"/>
    </source>
</evidence>
<evidence type="ECO:0000256" key="8">
    <source>
        <dbReference type="SAM" id="Phobius"/>
    </source>
</evidence>
<dbReference type="GO" id="GO:0005886">
    <property type="term" value="C:plasma membrane"/>
    <property type="evidence" value="ECO:0007669"/>
    <property type="project" value="TreeGrafter"/>
</dbReference>
<dbReference type="PRINTS" id="PR00237">
    <property type="entry name" value="GPCRRHODOPSN"/>
</dbReference>
<sequence length="188" mass="21400">MSMLNLSVIEDVTAGPAESTGAAMDKDTEKIVVSVILSIFCVFGTVGNALAFLIYYRKREKGTSTIFILSLAVTDFLTCLINLPYTIVSLLLDYRLEYDILCTVFLFMSTFSVRLSAANCNKWTFSVKYNNALRQRALGLMGLRAVEFTTIVFYMFYINSVINPVIYAFMNRTFRDDLFQLVKNCFRH</sequence>
<dbReference type="InterPro" id="IPR017452">
    <property type="entry name" value="GPCR_Rhodpsn_7TM"/>
</dbReference>
<evidence type="ECO:0000256" key="7">
    <source>
        <dbReference type="ARBA" id="ARBA00023224"/>
    </source>
</evidence>
<evidence type="ECO:0000256" key="2">
    <source>
        <dbReference type="ARBA" id="ARBA00022692"/>
    </source>
</evidence>
<gene>
    <name evidence="10" type="ORF">CUNI_LOCUS4431</name>
</gene>
<dbReference type="PROSITE" id="PS50262">
    <property type="entry name" value="G_PROTEIN_RECEP_F1_2"/>
    <property type="match status" value="1"/>
</dbReference>
<evidence type="ECO:0000256" key="1">
    <source>
        <dbReference type="ARBA" id="ARBA00004141"/>
    </source>
</evidence>
<protein>
    <recommendedName>
        <fullName evidence="9">G-protein coupled receptors family 1 profile domain-containing protein</fullName>
    </recommendedName>
</protein>
<evidence type="ECO:0000313" key="10">
    <source>
        <dbReference type="EMBL" id="CAG5118873.1"/>
    </source>
</evidence>
<evidence type="ECO:0000256" key="3">
    <source>
        <dbReference type="ARBA" id="ARBA00022989"/>
    </source>
</evidence>
<keyword evidence="4" id="KW-0297">G-protein coupled receptor</keyword>